<dbReference type="Proteomes" id="UP000199280">
    <property type="component" value="Unassembled WGS sequence"/>
</dbReference>
<reference evidence="8 10" key="2">
    <citation type="submission" date="2016-10" db="EMBL/GenBank/DDBJ databases">
        <authorList>
            <person name="Varghese N."/>
            <person name="Submissions S."/>
        </authorList>
    </citation>
    <scope>NUCLEOTIDE SEQUENCE [LARGE SCALE GENOMIC DNA]</scope>
    <source>
        <strain evidence="8 10">DSM 22150</strain>
    </source>
</reference>
<comment type="similarity">
    <text evidence="2 4">Belongs to the bacterial solute-binding protein 3 family.</text>
</comment>
<accession>A0A143Z6Q1</accession>
<dbReference type="InterPro" id="IPR018313">
    <property type="entry name" value="SBP_3_CS"/>
</dbReference>
<evidence type="ECO:0000256" key="4">
    <source>
        <dbReference type="RuleBase" id="RU003744"/>
    </source>
</evidence>
<keyword evidence="3 5" id="KW-0732">Signal</keyword>
<feature type="domain" description="Solute-binding protein family 3/N-terminal" evidence="6">
    <location>
        <begin position="42"/>
        <end position="265"/>
    </location>
</feature>
<reference evidence="7 9" key="1">
    <citation type="submission" date="2016-02" db="EMBL/GenBank/DDBJ databases">
        <authorList>
            <person name="Wen L."/>
            <person name="He K."/>
            <person name="Yang H."/>
        </authorList>
    </citation>
    <scope>NUCLEOTIDE SEQUENCE [LARGE SCALE GENOMIC DNA]</scope>
    <source>
        <strain evidence="7">Trichococcus_R210</strain>
    </source>
</reference>
<dbReference type="Pfam" id="PF00497">
    <property type="entry name" value="SBP_bac_3"/>
    <property type="match status" value="1"/>
</dbReference>
<sequence>MKKLMALAFAATVVLAGCGNGTTTDSSASSATSSQATTEEKVLRVGATGQSYPNAYREGEELVGFDVEVIETVAENLGYTVEWTLSDFSGVMGQLETDKIDTVANFVAKTAEREEKFLFSDTYAYAGATIVTHTDNADINTLEDLKGKTVSGVLGSNNVRNLQNFDTNGEITIRTYETRDGAMSDVVAKRVDGYVNSKASLIAEIEKNSLPLKFVGEPFVYEDIAFPFTKTARGEELQSEINAEIAELREDGTLKELSEKYFSQEDITVKAGE</sequence>
<comment type="subcellular location">
    <subcellularLocation>
        <location evidence="1">Cell envelope</location>
    </subcellularLocation>
</comment>
<dbReference type="Gene3D" id="3.40.190.10">
    <property type="entry name" value="Periplasmic binding protein-like II"/>
    <property type="match status" value="2"/>
</dbReference>
<keyword evidence="10" id="KW-1185">Reference proteome</keyword>
<evidence type="ECO:0000313" key="7">
    <source>
        <dbReference type="EMBL" id="CZR08585.1"/>
    </source>
</evidence>
<dbReference type="Proteomes" id="UP000076878">
    <property type="component" value="Unassembled WGS sequence"/>
</dbReference>
<dbReference type="PROSITE" id="PS01039">
    <property type="entry name" value="SBP_BACTERIAL_3"/>
    <property type="match status" value="1"/>
</dbReference>
<feature type="chain" id="PRO_5038860052" evidence="5">
    <location>
        <begin position="17"/>
        <end position="273"/>
    </location>
</feature>
<dbReference type="AlphaFoldDB" id="A0A143Z6Q1"/>
<evidence type="ECO:0000256" key="3">
    <source>
        <dbReference type="ARBA" id="ARBA00022729"/>
    </source>
</evidence>
<evidence type="ECO:0000313" key="10">
    <source>
        <dbReference type="Proteomes" id="UP000199280"/>
    </source>
</evidence>
<evidence type="ECO:0000256" key="1">
    <source>
        <dbReference type="ARBA" id="ARBA00004196"/>
    </source>
</evidence>
<evidence type="ECO:0000313" key="9">
    <source>
        <dbReference type="Proteomes" id="UP000076878"/>
    </source>
</evidence>
<dbReference type="OrthoDB" id="8613538at2"/>
<dbReference type="EMBL" id="FNYT01000026">
    <property type="protein sequence ID" value="SEJ77996.1"/>
    <property type="molecule type" value="Genomic_DNA"/>
</dbReference>
<protein>
    <submittedName>
        <fullName evidence="8">Amino-acid transport system substrate-binding protein</fullName>
    </submittedName>
</protein>
<proteinExistence type="inferred from homology"/>
<dbReference type="PROSITE" id="PS51257">
    <property type="entry name" value="PROKAR_LIPOPROTEIN"/>
    <property type="match status" value="1"/>
</dbReference>
<evidence type="ECO:0000256" key="5">
    <source>
        <dbReference type="SAM" id="SignalP"/>
    </source>
</evidence>
<evidence type="ECO:0000256" key="2">
    <source>
        <dbReference type="ARBA" id="ARBA00010333"/>
    </source>
</evidence>
<dbReference type="RefSeq" id="WP_068624459.1">
    <property type="nucleotide sequence ID" value="NZ_FJNB01000025.1"/>
</dbReference>
<evidence type="ECO:0000259" key="6">
    <source>
        <dbReference type="SMART" id="SM00062"/>
    </source>
</evidence>
<dbReference type="STRING" id="640938.TR210_2601"/>
<dbReference type="InterPro" id="IPR001638">
    <property type="entry name" value="Solute-binding_3/MltF_N"/>
</dbReference>
<dbReference type="CDD" id="cd13709">
    <property type="entry name" value="PBP2_YxeM"/>
    <property type="match status" value="1"/>
</dbReference>
<dbReference type="EMBL" id="FJNB01000025">
    <property type="protein sequence ID" value="CZR08585.1"/>
    <property type="molecule type" value="Genomic_DNA"/>
</dbReference>
<feature type="signal peptide" evidence="5">
    <location>
        <begin position="1"/>
        <end position="16"/>
    </location>
</feature>
<name>A0A143Z6Q1_9LACT</name>
<dbReference type="SUPFAM" id="SSF53850">
    <property type="entry name" value="Periplasmic binding protein-like II"/>
    <property type="match status" value="1"/>
</dbReference>
<organism evidence="7 9">
    <name type="scientific">Trichococcus ilyis</name>
    <dbReference type="NCBI Taxonomy" id="640938"/>
    <lineage>
        <taxon>Bacteria</taxon>
        <taxon>Bacillati</taxon>
        <taxon>Bacillota</taxon>
        <taxon>Bacilli</taxon>
        <taxon>Lactobacillales</taxon>
        <taxon>Carnobacteriaceae</taxon>
        <taxon>Trichococcus</taxon>
    </lineage>
</organism>
<dbReference type="PANTHER" id="PTHR35936:SF19">
    <property type="entry name" value="AMINO-ACID-BINDING PROTEIN YXEM-RELATED"/>
    <property type="match status" value="1"/>
</dbReference>
<dbReference type="PANTHER" id="PTHR35936">
    <property type="entry name" value="MEMBRANE-BOUND LYTIC MUREIN TRANSGLYCOSYLASE F"/>
    <property type="match status" value="1"/>
</dbReference>
<dbReference type="GO" id="GO:0030313">
    <property type="term" value="C:cell envelope"/>
    <property type="evidence" value="ECO:0007669"/>
    <property type="project" value="UniProtKB-SubCell"/>
</dbReference>
<gene>
    <name evidence="8" type="ORF">SAMN05216375_12628</name>
    <name evidence="7" type="ORF">TR210_2601</name>
</gene>
<dbReference type="SMART" id="SM00062">
    <property type="entry name" value="PBPb"/>
    <property type="match status" value="1"/>
</dbReference>
<evidence type="ECO:0000313" key="8">
    <source>
        <dbReference type="EMBL" id="SEJ77996.1"/>
    </source>
</evidence>